<evidence type="ECO:0000313" key="4">
    <source>
        <dbReference type="Proteomes" id="UP001412239"/>
    </source>
</evidence>
<keyword evidence="4" id="KW-1185">Reference proteome</keyword>
<feature type="region of interest" description="Disordered" evidence="1">
    <location>
        <begin position="888"/>
        <end position="977"/>
    </location>
</feature>
<feature type="region of interest" description="Disordered" evidence="1">
    <location>
        <begin position="752"/>
        <end position="805"/>
    </location>
</feature>
<sequence length="977" mass="107662">MTGSTFSSSILLPLCLVLVYAALPAHAFGAGNIASISTVEGQNWRHGDIEDTLLGISMAAVAGGKRFSSMDVKRVYFGNWLRDYSQAVDVGAVKYVEGPTVRLLLSILSFMTFGYATGEFEVTEERLGCYRPEEHIVDNPKDYADNEDARRYDPRLRGPVDEATELSIDPQTGMKNYIANERIGFLRSGDLMCTSAGLVRHLFGRSIQLARSYGHTRNKAELYEALRLMGTGLHCLEDFSAHSNYIELALIELGETDIFPHVGSQTQRNINGRMIYPLVTGTFGGVDFLHSVLGEASDKLIQSEVDQLESTITAASVQSNQDGGERSIIRDLLKQLNIGGSDDLDAQATGLEQQSEAKKNEPWGIRDGGAGVKREIMPFLEWHDRIMKAINDALESIPGLTALVEKLSEAVSVFVFSLLAPYILPVVAQAKGELANGSGEVIGGARAKQFVVFEDHYSSDPTHSMLSKDHFTNLLNEPAGKIASETVKYVVPLLMQAWDGNSDPNWVLDQIIPIFHHPAFVDGSDGRGGQEVRRRMFGVVQQWWGDMAESQRRSYRRSLSREGVEQGRNHKEGHDSGHGCGKPLHRTKPKNSGGEFGGIGEGLGKAMGGAIEQALTGNQGGGSGLGGFLGGMAATALGETLLSGQESGGRDEGYSGRYGGNVQSANRTHGYSGGGQSRHGERHYERQETGGSHGEGGGYAAAGYSAGGGYGYSEQRYGQSYSHAPIHGGVEHGSGSYDGGESAIVLDRHRHPTQESHSHHHHHSHHDRQPGDHSHHHHHHHEQPTYERTDSYDSTHSPDAPLYPMAYPYAPESSYPAPAAEYSYTHPRGQYREYPTNASYRTETYTESSSYGGEHSTYETSTHQYPGRYETREAVYSGEGDEGYVVERSYKKHNDGEEEHKYRSYRRGEGSEDEEEEEEEEEEERRKKEKKWRKKHETRTDEGSGDEYYGSGDEDDGRRYSGSGSCSGDERRSRRYS</sequence>
<dbReference type="PANTHER" id="PTHR14905">
    <property type="entry name" value="NG37"/>
    <property type="match status" value="1"/>
</dbReference>
<proteinExistence type="predicted"/>
<evidence type="ECO:0000256" key="1">
    <source>
        <dbReference type="SAM" id="MobiDB-lite"/>
    </source>
</evidence>
<feature type="region of interest" description="Disordered" evidence="1">
    <location>
        <begin position="551"/>
        <end position="600"/>
    </location>
</feature>
<gene>
    <name evidence="3" type="ORF">GSTUAT00007017001</name>
</gene>
<dbReference type="InterPro" id="IPR052577">
    <property type="entry name" value="VWA7"/>
</dbReference>
<dbReference type="InterPro" id="IPR010816">
    <property type="entry name" value="Het-C"/>
</dbReference>
<feature type="signal peptide" evidence="2">
    <location>
        <begin position="1"/>
        <end position="21"/>
    </location>
</feature>
<feature type="region of interest" description="Disordered" evidence="1">
    <location>
        <begin position="643"/>
        <end position="697"/>
    </location>
</feature>
<feature type="compositionally biased region" description="Basic and acidic residues" evidence="1">
    <location>
        <begin position="559"/>
        <end position="577"/>
    </location>
</feature>
<feature type="compositionally biased region" description="Basic and acidic residues" evidence="1">
    <location>
        <begin position="678"/>
        <end position="688"/>
    </location>
</feature>
<feature type="compositionally biased region" description="Acidic residues" evidence="1">
    <location>
        <begin position="911"/>
        <end position="923"/>
    </location>
</feature>
<reference evidence="3" key="1">
    <citation type="submission" date="2015-10" db="EMBL/GenBank/DDBJ databases">
        <authorList>
            <person name="Regsiter A."/>
            <person name="william w."/>
        </authorList>
    </citation>
    <scope>NUCLEOTIDE SEQUENCE</scope>
    <source>
        <strain evidence="3">Montdore</strain>
    </source>
</reference>
<feature type="compositionally biased region" description="Low complexity" evidence="1">
    <location>
        <begin position="842"/>
        <end position="854"/>
    </location>
</feature>
<feature type="compositionally biased region" description="Basic and acidic residues" evidence="1">
    <location>
        <begin position="968"/>
        <end position="977"/>
    </location>
</feature>
<dbReference type="PANTHER" id="PTHR14905:SF11">
    <property type="entry name" value="TINC (EUROFUNG)"/>
    <property type="match status" value="1"/>
</dbReference>
<dbReference type="Pfam" id="PF07217">
    <property type="entry name" value="Het-C"/>
    <property type="match status" value="1"/>
</dbReference>
<organism evidence="3 4">
    <name type="scientific">Tuber aestivum</name>
    <name type="common">summer truffle</name>
    <dbReference type="NCBI Taxonomy" id="59557"/>
    <lineage>
        <taxon>Eukaryota</taxon>
        <taxon>Fungi</taxon>
        <taxon>Dikarya</taxon>
        <taxon>Ascomycota</taxon>
        <taxon>Pezizomycotina</taxon>
        <taxon>Pezizomycetes</taxon>
        <taxon>Pezizales</taxon>
        <taxon>Tuberaceae</taxon>
        <taxon>Tuber</taxon>
    </lineage>
</organism>
<evidence type="ECO:0008006" key="5">
    <source>
        <dbReference type="Google" id="ProtNLM"/>
    </source>
</evidence>
<feature type="compositionally biased region" description="Basic and acidic residues" evidence="1">
    <location>
        <begin position="888"/>
        <end position="910"/>
    </location>
</feature>
<dbReference type="EMBL" id="LN891107">
    <property type="protein sequence ID" value="CUS08898.1"/>
    <property type="molecule type" value="Genomic_DNA"/>
</dbReference>
<accession>A0A292PQK2</accession>
<name>A0A292PQK2_9PEZI</name>
<keyword evidence="2" id="KW-0732">Signal</keyword>
<evidence type="ECO:0000256" key="2">
    <source>
        <dbReference type="SAM" id="SignalP"/>
    </source>
</evidence>
<feature type="compositionally biased region" description="Basic residues" evidence="1">
    <location>
        <begin position="927"/>
        <end position="937"/>
    </location>
</feature>
<feature type="compositionally biased region" description="Basic and acidic residues" evidence="1">
    <location>
        <begin position="782"/>
        <end position="793"/>
    </location>
</feature>
<feature type="chain" id="PRO_5012855563" description="Het-C-domain-containing protein" evidence="2">
    <location>
        <begin position="22"/>
        <end position="977"/>
    </location>
</feature>
<evidence type="ECO:0000313" key="3">
    <source>
        <dbReference type="EMBL" id="CUS08898.1"/>
    </source>
</evidence>
<protein>
    <recommendedName>
        <fullName evidence="5">Het-C-domain-containing protein</fullName>
    </recommendedName>
</protein>
<dbReference type="AlphaFoldDB" id="A0A292PQK2"/>
<feature type="region of interest" description="Disordered" evidence="1">
    <location>
        <begin position="839"/>
        <end position="868"/>
    </location>
</feature>
<dbReference type="Proteomes" id="UP001412239">
    <property type="component" value="Unassembled WGS sequence"/>
</dbReference>